<gene>
    <name evidence="6" type="ORF">HH215_01970</name>
</gene>
<evidence type="ECO:0000256" key="3">
    <source>
        <dbReference type="ARBA" id="ARBA00022448"/>
    </source>
</evidence>
<dbReference type="RefSeq" id="WP_169278370.1">
    <property type="nucleotide sequence ID" value="NZ_CP051680.1"/>
</dbReference>
<evidence type="ECO:0000313" key="6">
    <source>
        <dbReference type="EMBL" id="QJD82065.1"/>
    </source>
</evidence>
<comment type="similarity">
    <text evidence="2">Belongs to the bacterial solute-binding protein 8 family.</text>
</comment>
<reference evidence="6 7" key="1">
    <citation type="submission" date="2020-04" db="EMBL/GenBank/DDBJ databases">
        <title>Genome sequencing of novel species.</title>
        <authorList>
            <person name="Heo J."/>
            <person name="Kim S.-J."/>
            <person name="Kim J.-S."/>
            <person name="Hong S.-B."/>
            <person name="Kwon S.-W."/>
        </authorList>
    </citation>
    <scope>NUCLEOTIDE SEQUENCE [LARGE SCALE GENOMIC DNA]</scope>
    <source>
        <strain evidence="6 7">MFER-1</strain>
    </source>
</reference>
<dbReference type="Gene3D" id="3.40.50.1980">
    <property type="entry name" value="Nitrogenase molybdenum iron protein domain"/>
    <property type="match status" value="1"/>
</dbReference>
<dbReference type="Pfam" id="PF01497">
    <property type="entry name" value="Peripla_BP_2"/>
    <property type="match status" value="1"/>
</dbReference>
<dbReference type="InterPro" id="IPR051313">
    <property type="entry name" value="Bact_iron-sidero_bind"/>
</dbReference>
<dbReference type="PANTHER" id="PTHR30532">
    <property type="entry name" value="IRON III DICITRATE-BINDING PERIPLASMIC PROTEIN"/>
    <property type="match status" value="1"/>
</dbReference>
<evidence type="ECO:0000313" key="7">
    <source>
        <dbReference type="Proteomes" id="UP000502248"/>
    </source>
</evidence>
<feature type="domain" description="Fe/B12 periplasmic-binding" evidence="5">
    <location>
        <begin position="1"/>
        <end position="160"/>
    </location>
</feature>
<protein>
    <submittedName>
        <fullName evidence="6">ABC transporter substrate-binding protein</fullName>
    </submittedName>
</protein>
<dbReference type="PANTHER" id="PTHR30532:SF26">
    <property type="entry name" value="IRON(3+)-HYDROXAMATE-BINDING PROTEIN FHUD"/>
    <property type="match status" value="1"/>
</dbReference>
<name>A0A7Z2VFP7_9BACL</name>
<dbReference type="InterPro" id="IPR002491">
    <property type="entry name" value="ABC_transptr_periplasmic_BD"/>
</dbReference>
<organism evidence="6 7">
    <name type="scientific">Cohnella herbarum</name>
    <dbReference type="NCBI Taxonomy" id="2728023"/>
    <lineage>
        <taxon>Bacteria</taxon>
        <taxon>Bacillati</taxon>
        <taxon>Bacillota</taxon>
        <taxon>Bacilli</taxon>
        <taxon>Bacillales</taxon>
        <taxon>Paenibacillaceae</taxon>
        <taxon>Cohnella</taxon>
    </lineage>
</organism>
<dbReference type="KEGG" id="cheb:HH215_01970"/>
<evidence type="ECO:0000256" key="4">
    <source>
        <dbReference type="ARBA" id="ARBA00022729"/>
    </source>
</evidence>
<dbReference type="AlphaFoldDB" id="A0A7Z2VFP7"/>
<sequence length="162" mass="18547">MAKKDIAVQWLADFDQTVEASRAQLAEIIKPEDTFALMGVFVVDSGFYIYADGEYRGGEAIHTHLKLTPPEKQKQEMIGKETHRKISYEVISDYAGDYIFLDQGEKISEVWGENEGVWKSLDAVKKDRVFKLDPDLFWGNDAISLKLQIQEVVKMIEEKSKK</sequence>
<dbReference type="GO" id="GO:1901678">
    <property type="term" value="P:iron coordination entity transport"/>
    <property type="evidence" value="ECO:0007669"/>
    <property type="project" value="UniProtKB-ARBA"/>
</dbReference>
<evidence type="ECO:0000259" key="5">
    <source>
        <dbReference type="PROSITE" id="PS50983"/>
    </source>
</evidence>
<evidence type="ECO:0000256" key="1">
    <source>
        <dbReference type="ARBA" id="ARBA00004196"/>
    </source>
</evidence>
<dbReference type="GO" id="GO:0030288">
    <property type="term" value="C:outer membrane-bounded periplasmic space"/>
    <property type="evidence" value="ECO:0007669"/>
    <property type="project" value="TreeGrafter"/>
</dbReference>
<accession>A0A7Z2VFP7</accession>
<keyword evidence="3" id="KW-0813">Transport</keyword>
<dbReference type="SUPFAM" id="SSF53807">
    <property type="entry name" value="Helical backbone' metal receptor"/>
    <property type="match status" value="1"/>
</dbReference>
<dbReference type="EMBL" id="CP051680">
    <property type="protein sequence ID" value="QJD82065.1"/>
    <property type="molecule type" value="Genomic_DNA"/>
</dbReference>
<keyword evidence="7" id="KW-1185">Reference proteome</keyword>
<evidence type="ECO:0000256" key="2">
    <source>
        <dbReference type="ARBA" id="ARBA00008814"/>
    </source>
</evidence>
<dbReference type="PROSITE" id="PS50983">
    <property type="entry name" value="FE_B12_PBP"/>
    <property type="match status" value="1"/>
</dbReference>
<keyword evidence="4" id="KW-0732">Signal</keyword>
<dbReference type="Proteomes" id="UP000502248">
    <property type="component" value="Chromosome"/>
</dbReference>
<comment type="subcellular location">
    <subcellularLocation>
        <location evidence="1">Cell envelope</location>
    </subcellularLocation>
</comment>
<proteinExistence type="inferred from homology"/>